<dbReference type="UniPathway" id="UPA00070">
    <property type="reaction ID" value="UER00119"/>
</dbReference>
<reference evidence="7" key="1">
    <citation type="submission" date="2018-06" db="EMBL/GenBank/DDBJ databases">
        <authorList>
            <person name="Zhirakovskaya E."/>
        </authorList>
    </citation>
    <scope>NUCLEOTIDE SEQUENCE</scope>
</reference>
<comment type="pathway">
    <text evidence="1">Pyrimidine metabolism; UMP biosynthesis via de novo pathway; UMP from orotate: step 1/2.</text>
</comment>
<dbReference type="Gene3D" id="3.40.50.2020">
    <property type="match status" value="1"/>
</dbReference>
<dbReference type="InterPro" id="IPR000836">
    <property type="entry name" value="PRTase_dom"/>
</dbReference>
<keyword evidence="5" id="KW-0665">Pyrimidine biosynthesis</keyword>
<name>A0A3B0UAZ0_9ZZZZ</name>
<dbReference type="GO" id="GO:0004588">
    <property type="term" value="F:orotate phosphoribosyltransferase activity"/>
    <property type="evidence" value="ECO:0007669"/>
    <property type="project" value="UniProtKB-EC"/>
</dbReference>
<gene>
    <name evidence="7" type="ORF">MNBD_BACTEROID07-2128</name>
</gene>
<dbReference type="EC" id="2.4.2.10" evidence="2"/>
<keyword evidence="3 7" id="KW-0328">Glycosyltransferase</keyword>
<dbReference type="CDD" id="cd06223">
    <property type="entry name" value="PRTases_typeI"/>
    <property type="match status" value="1"/>
</dbReference>
<dbReference type="InterPro" id="IPR004467">
    <property type="entry name" value="Or_phspho_trans_dom"/>
</dbReference>
<dbReference type="SUPFAM" id="SSF53271">
    <property type="entry name" value="PRTase-like"/>
    <property type="match status" value="1"/>
</dbReference>
<dbReference type="PANTHER" id="PTHR19278">
    <property type="entry name" value="OROTATE PHOSPHORIBOSYLTRANSFERASE"/>
    <property type="match status" value="1"/>
</dbReference>
<accession>A0A3B0UAZ0</accession>
<sequence>MIINPETAERVALHLLEINAIKLSPEKPVIWASGLHSPIYCDNRLALSYPAIRDFIRQELTKTVKEKFSRANLVAGVATAGIPQGVLVAQDLNLPFAYVRSSAKTHGMTNRIEGLVQKGQTAIVVEDLVSTGKSSLAAVEALRKAGIQVTGMISIFTYDLPVARENFEKANCRLVSLSDYPHLMEAALSHNFIDNAMLKSLYAWREDPKKWSETHAG</sequence>
<evidence type="ECO:0000256" key="3">
    <source>
        <dbReference type="ARBA" id="ARBA00022676"/>
    </source>
</evidence>
<dbReference type="InterPro" id="IPR029057">
    <property type="entry name" value="PRTase-like"/>
</dbReference>
<evidence type="ECO:0000256" key="4">
    <source>
        <dbReference type="ARBA" id="ARBA00022679"/>
    </source>
</evidence>
<dbReference type="HAMAP" id="MF_01208">
    <property type="entry name" value="PyrE"/>
    <property type="match status" value="1"/>
</dbReference>
<evidence type="ECO:0000256" key="1">
    <source>
        <dbReference type="ARBA" id="ARBA00004889"/>
    </source>
</evidence>
<dbReference type="Pfam" id="PF00156">
    <property type="entry name" value="Pribosyltran"/>
    <property type="match status" value="1"/>
</dbReference>
<dbReference type="AlphaFoldDB" id="A0A3B0UAZ0"/>
<evidence type="ECO:0000313" key="7">
    <source>
        <dbReference type="EMBL" id="VAW27618.1"/>
    </source>
</evidence>
<dbReference type="PANTHER" id="PTHR19278:SF9">
    <property type="entry name" value="URIDINE 5'-MONOPHOSPHATE SYNTHASE"/>
    <property type="match status" value="1"/>
</dbReference>
<dbReference type="GO" id="GO:0044205">
    <property type="term" value="P:'de novo' UMP biosynthetic process"/>
    <property type="evidence" value="ECO:0007669"/>
    <property type="project" value="UniProtKB-UniPathway"/>
</dbReference>
<keyword evidence="4 7" id="KW-0808">Transferase</keyword>
<dbReference type="EMBL" id="UOET01000137">
    <property type="protein sequence ID" value="VAW27618.1"/>
    <property type="molecule type" value="Genomic_DNA"/>
</dbReference>
<evidence type="ECO:0000256" key="2">
    <source>
        <dbReference type="ARBA" id="ARBA00011971"/>
    </source>
</evidence>
<dbReference type="InterPro" id="IPR023031">
    <property type="entry name" value="OPRT"/>
</dbReference>
<feature type="domain" description="Phosphoribosyltransferase" evidence="6">
    <location>
        <begin position="72"/>
        <end position="154"/>
    </location>
</feature>
<dbReference type="GO" id="GO:0019856">
    <property type="term" value="P:pyrimidine nucleobase biosynthetic process"/>
    <property type="evidence" value="ECO:0007669"/>
    <property type="project" value="TreeGrafter"/>
</dbReference>
<dbReference type="NCBIfam" id="TIGR00336">
    <property type="entry name" value="pyrE"/>
    <property type="match status" value="1"/>
</dbReference>
<proteinExistence type="inferred from homology"/>
<protein>
    <recommendedName>
        <fullName evidence="2">orotate phosphoribosyltransferase</fullName>
        <ecNumber evidence="2">2.4.2.10</ecNumber>
    </recommendedName>
</protein>
<evidence type="ECO:0000259" key="6">
    <source>
        <dbReference type="Pfam" id="PF00156"/>
    </source>
</evidence>
<evidence type="ECO:0000256" key="5">
    <source>
        <dbReference type="ARBA" id="ARBA00022975"/>
    </source>
</evidence>
<organism evidence="7">
    <name type="scientific">hydrothermal vent metagenome</name>
    <dbReference type="NCBI Taxonomy" id="652676"/>
    <lineage>
        <taxon>unclassified sequences</taxon>
        <taxon>metagenomes</taxon>
        <taxon>ecological metagenomes</taxon>
    </lineage>
</organism>